<evidence type="ECO:0000256" key="2">
    <source>
        <dbReference type="ARBA" id="ARBA00009463"/>
    </source>
</evidence>
<dbReference type="PANTHER" id="PTHR48075">
    <property type="entry name" value="3-HYDROXYACYL-COA DEHYDROGENASE FAMILY PROTEIN"/>
    <property type="match status" value="1"/>
</dbReference>
<feature type="domain" description="3-hydroxyacyl-CoA dehydrogenase NAD binding" evidence="5">
    <location>
        <begin position="4"/>
        <end position="165"/>
    </location>
</feature>
<dbReference type="Gene3D" id="1.10.1040.10">
    <property type="entry name" value="N-(1-d-carboxylethyl)-l-norvaline Dehydrogenase, domain 2"/>
    <property type="match status" value="1"/>
</dbReference>
<dbReference type="RefSeq" id="WP_114920673.1">
    <property type="nucleotide sequence ID" value="NZ_CP031263.1"/>
</dbReference>
<dbReference type="InterPro" id="IPR008927">
    <property type="entry name" value="6-PGluconate_DH-like_C_sf"/>
</dbReference>
<accession>A0A6N3K5F3</accession>
<keyword evidence="3" id="KW-0560">Oxidoreductase</keyword>
<protein>
    <submittedName>
        <fullName evidence="6">NADPH nitroreductase</fullName>
    </submittedName>
</protein>
<evidence type="ECO:0000259" key="4">
    <source>
        <dbReference type="Pfam" id="PF00725"/>
    </source>
</evidence>
<evidence type="ECO:0000256" key="3">
    <source>
        <dbReference type="ARBA" id="ARBA00023002"/>
    </source>
</evidence>
<dbReference type="AlphaFoldDB" id="A0A6N3K5F3"/>
<dbReference type="GO" id="GO:0006631">
    <property type="term" value="P:fatty acid metabolic process"/>
    <property type="evidence" value="ECO:0007669"/>
    <property type="project" value="InterPro"/>
</dbReference>
<evidence type="ECO:0000256" key="1">
    <source>
        <dbReference type="ARBA" id="ARBA00005086"/>
    </source>
</evidence>
<dbReference type="InterPro" id="IPR006108">
    <property type="entry name" value="3HC_DH_C"/>
</dbReference>
<evidence type="ECO:0000259" key="5">
    <source>
        <dbReference type="Pfam" id="PF02737"/>
    </source>
</evidence>
<dbReference type="PANTHER" id="PTHR48075:SF5">
    <property type="entry name" value="3-HYDROXYBUTYRYL-COA DEHYDROGENASE"/>
    <property type="match status" value="1"/>
</dbReference>
<dbReference type="Pfam" id="PF00725">
    <property type="entry name" value="3HCDH"/>
    <property type="match status" value="2"/>
</dbReference>
<name>A0A6N3K5F3_9ACTN</name>
<evidence type="ECO:0000313" key="7">
    <source>
        <dbReference type="Proteomes" id="UP000253958"/>
    </source>
</evidence>
<dbReference type="Proteomes" id="UP000253958">
    <property type="component" value="Chromosome"/>
</dbReference>
<dbReference type="InterPro" id="IPR013328">
    <property type="entry name" value="6PGD_dom2"/>
</dbReference>
<reference evidence="6 7" key="2">
    <citation type="submission" date="2018-08" db="EMBL/GenBank/DDBJ databases">
        <title>Streptomyces kandeliansis sp. nov., an endophytic bacterium isolated from mangrove plant.</title>
        <authorList>
            <person name="Wang R."/>
        </authorList>
    </citation>
    <scope>NUCLEOTIDE SEQUENCE [LARGE SCALE GENOMIC DNA]</scope>
    <source>
        <strain evidence="7">H14(2018)</strain>
    </source>
</reference>
<feature type="domain" description="3-hydroxyacyl-CoA dehydrogenase C-terminal" evidence="4">
    <location>
        <begin position="379"/>
        <end position="457"/>
    </location>
</feature>
<dbReference type="Gene3D" id="3.40.50.720">
    <property type="entry name" value="NAD(P)-binding Rossmann-like Domain"/>
    <property type="match status" value="1"/>
</dbReference>
<sequence>MIAVVVGLGPMGRGIAQVLAGAGHTVRVVDATAELGRAGLERIRADGATGELGAAADVETALAGADVLIEAIVEDMAAKRDLLARVAAAGGPDLLVASNTSSLSVNEMGRAFGAPERLLGLHFFNPPTRMRLVEVIVGAATGEATVRRALALVESLGKTAVVCRDSPNFIVNRVCRPLYYEAQLLLAQGVEAAVVDAVARGALGHPMGPLQLLDFTGLHTHLASSETALREFGDPRYRPIPQVRGLVRAGLTGKAAGRGFYDYATEPPRDANARVVRRPGAPNGPAARVVSLGAPTPQRVAELARLAARQNVVLDSSDAGWAEVLPADVGWIRLHRRADDAVFAEVVEDPVAGVAVPGFVDRLLDHLGASSVRVPALPGLVGDRLAHCLVNEAATVVEEGTATADDVDVALRLAMNHPRGPFETLRAAGAGTVYEALRSMADAFGDPRYRPAQLLRRQAIGEARAAR</sequence>
<comment type="pathway">
    <text evidence="1">Lipid metabolism; butanoate metabolism.</text>
</comment>
<organism evidence="6 7">
    <name type="scientific">Micromonospora aurantiaca</name>
    <name type="common">nom. illeg.</name>
    <dbReference type="NCBI Taxonomy" id="47850"/>
    <lineage>
        <taxon>Bacteria</taxon>
        <taxon>Bacillati</taxon>
        <taxon>Actinomycetota</taxon>
        <taxon>Actinomycetes</taxon>
        <taxon>Micromonosporales</taxon>
        <taxon>Micromonosporaceae</taxon>
        <taxon>Micromonospora</taxon>
    </lineage>
</organism>
<feature type="domain" description="3-hydroxyacyl-CoA dehydrogenase C-terminal" evidence="4">
    <location>
        <begin position="169"/>
        <end position="263"/>
    </location>
</feature>
<reference evidence="6 7" key="1">
    <citation type="submission" date="2018-07" db="EMBL/GenBank/DDBJ databases">
        <authorList>
            <person name="Ye Y."/>
        </authorList>
    </citation>
    <scope>NUCLEOTIDE SEQUENCE [LARGE SCALE GENOMIC DNA]</scope>
    <source>
        <strain evidence="7">H14(2018)</strain>
    </source>
</reference>
<proteinExistence type="inferred from homology"/>
<dbReference type="InterPro" id="IPR006176">
    <property type="entry name" value="3-OHacyl-CoA_DH_NAD-bd"/>
</dbReference>
<gene>
    <name evidence="6" type="ORF">DVH21_26480</name>
</gene>
<dbReference type="Gene3D" id="1.10.1040.50">
    <property type="match status" value="1"/>
</dbReference>
<dbReference type="SUPFAM" id="SSF51735">
    <property type="entry name" value="NAD(P)-binding Rossmann-fold domains"/>
    <property type="match status" value="1"/>
</dbReference>
<dbReference type="Pfam" id="PF02737">
    <property type="entry name" value="3HCDH_N"/>
    <property type="match status" value="1"/>
</dbReference>
<dbReference type="GO" id="GO:0016616">
    <property type="term" value="F:oxidoreductase activity, acting on the CH-OH group of donors, NAD or NADP as acceptor"/>
    <property type="evidence" value="ECO:0007669"/>
    <property type="project" value="InterPro"/>
</dbReference>
<dbReference type="GO" id="GO:0070403">
    <property type="term" value="F:NAD+ binding"/>
    <property type="evidence" value="ECO:0007669"/>
    <property type="project" value="InterPro"/>
</dbReference>
<dbReference type="InterPro" id="IPR036291">
    <property type="entry name" value="NAD(P)-bd_dom_sf"/>
</dbReference>
<comment type="similarity">
    <text evidence="2">Belongs to the 3-hydroxyacyl-CoA dehydrogenase family.</text>
</comment>
<dbReference type="EMBL" id="CP031263">
    <property type="protein sequence ID" value="AXH93201.1"/>
    <property type="molecule type" value="Genomic_DNA"/>
</dbReference>
<evidence type="ECO:0000313" key="6">
    <source>
        <dbReference type="EMBL" id="AXH93201.1"/>
    </source>
</evidence>
<dbReference type="SUPFAM" id="SSF48179">
    <property type="entry name" value="6-phosphogluconate dehydrogenase C-terminal domain-like"/>
    <property type="match status" value="2"/>
</dbReference>